<dbReference type="STRING" id="9305.ENSSHAP00000020755"/>
<keyword evidence="6 8" id="KW-0175">Coiled coil</keyword>
<evidence type="ECO:0000256" key="2">
    <source>
        <dbReference type="ARBA" id="ARBA00022723"/>
    </source>
</evidence>
<dbReference type="InterPro" id="IPR036443">
    <property type="entry name" value="Znf_RanBP2_sf"/>
</dbReference>
<feature type="compositionally biased region" description="Low complexity" evidence="9">
    <location>
        <begin position="270"/>
        <end position="290"/>
    </location>
</feature>
<evidence type="ECO:0000313" key="12">
    <source>
        <dbReference type="Ensembl" id="ENSSHAP00000020755.1"/>
    </source>
</evidence>
<feature type="coiled-coil region" evidence="8">
    <location>
        <begin position="523"/>
        <end position="564"/>
    </location>
</feature>
<keyword evidence="5" id="KW-0832">Ubl conjugation</keyword>
<dbReference type="OrthoDB" id="6288762at2759"/>
<dbReference type="PROSITE" id="PS51140">
    <property type="entry name" value="CUE"/>
    <property type="match status" value="1"/>
</dbReference>
<feature type="compositionally biased region" description="Polar residues" evidence="9">
    <location>
        <begin position="380"/>
        <end position="408"/>
    </location>
</feature>
<feature type="compositionally biased region" description="Basic and acidic residues" evidence="9">
    <location>
        <begin position="631"/>
        <end position="643"/>
    </location>
</feature>
<dbReference type="Ensembl" id="ENSSHAT00000020921.2">
    <property type="protein sequence ID" value="ENSSHAP00000020755.1"/>
    <property type="gene ID" value="ENSSHAG00000017602.2"/>
</dbReference>
<dbReference type="InParanoid" id="G3WZA0"/>
<feature type="region of interest" description="Disordered" evidence="9">
    <location>
        <begin position="234"/>
        <end position="352"/>
    </location>
</feature>
<reference evidence="12" key="3">
    <citation type="submission" date="2025-09" db="UniProtKB">
        <authorList>
            <consortium name="Ensembl"/>
        </authorList>
    </citation>
    <scope>IDENTIFICATION</scope>
</reference>
<dbReference type="Proteomes" id="UP000007648">
    <property type="component" value="Unassembled WGS sequence"/>
</dbReference>
<dbReference type="InterPro" id="IPR003892">
    <property type="entry name" value="CUE"/>
</dbReference>
<dbReference type="PROSITE" id="PS01358">
    <property type="entry name" value="ZF_RANBP2_1"/>
    <property type="match status" value="1"/>
</dbReference>
<dbReference type="GO" id="GO:0043124">
    <property type="term" value="P:negative regulation of canonical NF-kappaB signal transduction"/>
    <property type="evidence" value="ECO:0007669"/>
    <property type="project" value="Ensembl"/>
</dbReference>
<organism evidence="12 13">
    <name type="scientific">Sarcophilus harrisii</name>
    <name type="common">Tasmanian devil</name>
    <name type="synonym">Sarcophilus laniarius</name>
    <dbReference type="NCBI Taxonomy" id="9305"/>
    <lineage>
        <taxon>Eukaryota</taxon>
        <taxon>Metazoa</taxon>
        <taxon>Chordata</taxon>
        <taxon>Craniata</taxon>
        <taxon>Vertebrata</taxon>
        <taxon>Euteleostomi</taxon>
        <taxon>Mammalia</taxon>
        <taxon>Metatheria</taxon>
        <taxon>Dasyuromorphia</taxon>
        <taxon>Dasyuridae</taxon>
        <taxon>Sarcophilus</taxon>
    </lineage>
</organism>
<gene>
    <name evidence="12" type="primary">TAB3</name>
</gene>
<dbReference type="GO" id="GO:0042742">
    <property type="term" value="P:defense response to bacterium"/>
    <property type="evidence" value="ECO:0007669"/>
    <property type="project" value="Ensembl"/>
</dbReference>
<dbReference type="CDD" id="cd14362">
    <property type="entry name" value="CUE_TAB2_TAB3"/>
    <property type="match status" value="1"/>
</dbReference>
<evidence type="ECO:0000256" key="1">
    <source>
        <dbReference type="ARBA" id="ARBA00022553"/>
    </source>
</evidence>
<feature type="region of interest" description="Disordered" evidence="9">
    <location>
        <begin position="619"/>
        <end position="686"/>
    </location>
</feature>
<accession>G3WZA0</accession>
<dbReference type="Gene3D" id="2.30.30.380">
    <property type="entry name" value="Zn-finger domain of Sec23/24"/>
    <property type="match status" value="1"/>
</dbReference>
<evidence type="ECO:0000256" key="6">
    <source>
        <dbReference type="ARBA" id="ARBA00023054"/>
    </source>
</evidence>
<protein>
    <submittedName>
        <fullName evidence="12">TGF-beta activated kinase 1 (MAP3K7) binding protein 3</fullName>
    </submittedName>
</protein>
<dbReference type="CTD" id="257397"/>
<keyword evidence="1" id="KW-0597">Phosphoprotein</keyword>
<dbReference type="SUPFAM" id="SSF90209">
    <property type="entry name" value="Ran binding protein zinc finger-like"/>
    <property type="match status" value="1"/>
</dbReference>
<dbReference type="PANTHER" id="PTHR46253:SF3">
    <property type="entry name" value="TGF-BETA-ACTIVATED KINASE 1 AND MAP3K7-BINDING PROTEIN 3"/>
    <property type="match status" value="1"/>
</dbReference>
<dbReference type="GO" id="GO:0008270">
    <property type="term" value="F:zinc ion binding"/>
    <property type="evidence" value="ECO:0007669"/>
    <property type="project" value="UniProtKB-KW"/>
</dbReference>
<dbReference type="AlphaFoldDB" id="G3WZA0"/>
<feature type="compositionally biased region" description="Pro residues" evidence="9">
    <location>
        <begin position="257"/>
        <end position="269"/>
    </location>
</feature>
<dbReference type="GO" id="GO:0007249">
    <property type="term" value="P:canonical NF-kappaB signal transduction"/>
    <property type="evidence" value="ECO:0007669"/>
    <property type="project" value="Ensembl"/>
</dbReference>
<evidence type="ECO:0000256" key="7">
    <source>
        <dbReference type="PROSITE-ProRule" id="PRU00322"/>
    </source>
</evidence>
<dbReference type="GO" id="GO:0043130">
    <property type="term" value="F:ubiquitin binding"/>
    <property type="evidence" value="ECO:0007669"/>
    <property type="project" value="InterPro"/>
</dbReference>
<dbReference type="KEGG" id="shr:100920451"/>
<dbReference type="InterPro" id="IPR041911">
    <property type="entry name" value="TAB2/3_CUE"/>
</dbReference>
<sequence>MAQSSPQLDVQILHDLRQLFPEIPEGVVSQCMLQNNNNLEACCRALSQESSKYLYMEYQSPDDNRMNRNRFLHINLGVHPPSNYHTGDGAQLNGGRTLVHSSSDGHIDPQHTPGKQLICLVQEPHSAPAVVAASPNYNPFFMNEQNRNAATPPPQPPQQPSSMPTGMSTSAMQGPSPPPQPPPSYMHIPRYSTNPITVTVSQNLPSGQTVPRALQILPQIPSNLYGSPSSIYIRQTSQSSSGRQTPQNTPWQSSPQGPIPHYNPRPLPVYPHQQNYQPSQYSPKQPQIPQTAYRSPPTSQCPSPFGSPQHQVQPPQLGHQSSHVFMPPSPSTTPPHLYQAPPSYQKQGGHSISYLPYSASSLSKGSMKKIEITVEPPQRPGTTINRSPSPISNQPSQRNQHPLYTATTPPSSSPSRGMSNQPKPPFSVNPVYITYTQPTGPSCAPTPSPRVMPNPTTVFKITVGRATTENLLNLVDQEERSGAPEPIQPISLIPALGGEKGSHKYQRSCSSGSDDYAYTQALLLHQRARMERLAKQLKLEEEELERLKAEVNGMEHDLMQRRLRRVSCNTAIPTPEEMTRLRSMNRQLQINVDCTLKEVDLLQSRGNFDPKAMNNFYDHIEPGPIVPPKPSKKEISDPCTTERKARRISVTSKVQLDPLDSQVTTADEHPNSSKQTPRTQPQDEDFEGAPWNCESCTFLNHPALNRCEQCEMPRYT</sequence>
<evidence type="ECO:0000256" key="4">
    <source>
        <dbReference type="ARBA" id="ARBA00022833"/>
    </source>
</evidence>
<dbReference type="InterPro" id="IPR001876">
    <property type="entry name" value="Znf_RanBP2"/>
</dbReference>
<dbReference type="Gene3D" id="1.10.8.10">
    <property type="entry name" value="DNA helicase RuvA subunit, C-terminal domain"/>
    <property type="match status" value="1"/>
</dbReference>
<keyword evidence="4" id="KW-0862">Zinc</keyword>
<proteinExistence type="predicted"/>
<dbReference type="FunFam" id="1.10.8.10:FF:000025">
    <property type="entry name" value="TGF-beta-activated kinase 1 and MAP3K7-binding protein 3"/>
    <property type="match status" value="1"/>
</dbReference>
<keyword evidence="3 7" id="KW-0863">Zinc-finger</keyword>
<dbReference type="HOGENOM" id="CLU_025065_1_0_1"/>
<feature type="region of interest" description="Disordered" evidence="9">
    <location>
        <begin position="373"/>
        <end position="433"/>
    </location>
</feature>
<dbReference type="SMART" id="SM00547">
    <property type="entry name" value="ZnF_RBZ"/>
    <property type="match status" value="1"/>
</dbReference>
<dbReference type="GO" id="GO:0070062">
    <property type="term" value="C:extracellular exosome"/>
    <property type="evidence" value="ECO:0007669"/>
    <property type="project" value="TreeGrafter"/>
</dbReference>
<reference evidence="12" key="2">
    <citation type="submission" date="2025-08" db="UniProtKB">
        <authorList>
            <consortium name="Ensembl"/>
        </authorList>
    </citation>
    <scope>IDENTIFICATION</scope>
</reference>
<feature type="region of interest" description="Disordered" evidence="9">
    <location>
        <begin position="140"/>
        <end position="190"/>
    </location>
</feature>
<evidence type="ECO:0000256" key="8">
    <source>
        <dbReference type="SAM" id="Coils"/>
    </source>
</evidence>
<feature type="compositionally biased region" description="Low complexity" evidence="9">
    <location>
        <begin position="234"/>
        <end position="247"/>
    </location>
</feature>
<dbReference type="SMART" id="SM00546">
    <property type="entry name" value="CUE"/>
    <property type="match status" value="1"/>
</dbReference>
<evidence type="ECO:0000256" key="3">
    <source>
        <dbReference type="ARBA" id="ARBA00022771"/>
    </source>
</evidence>
<dbReference type="GO" id="GO:0038061">
    <property type="term" value="P:non-canonical NF-kappaB signal transduction"/>
    <property type="evidence" value="ECO:0007669"/>
    <property type="project" value="Ensembl"/>
</dbReference>
<evidence type="ECO:0000259" key="11">
    <source>
        <dbReference type="PROSITE" id="PS51140"/>
    </source>
</evidence>
<keyword evidence="2" id="KW-0479">Metal-binding</keyword>
<feature type="compositionally biased region" description="Polar residues" evidence="9">
    <location>
        <begin position="292"/>
        <end position="323"/>
    </location>
</feature>
<dbReference type="GO" id="GO:0060090">
    <property type="term" value="F:molecular adaptor activity"/>
    <property type="evidence" value="ECO:0007669"/>
    <property type="project" value="Ensembl"/>
</dbReference>
<dbReference type="Pfam" id="PF02845">
    <property type="entry name" value="CUE"/>
    <property type="match status" value="1"/>
</dbReference>
<dbReference type="GO" id="GO:0005829">
    <property type="term" value="C:cytosol"/>
    <property type="evidence" value="ECO:0007669"/>
    <property type="project" value="UniProtKB-ARBA"/>
</dbReference>
<dbReference type="eggNOG" id="ENOG502QVTR">
    <property type="taxonomic scope" value="Eukaryota"/>
</dbReference>
<dbReference type="GO" id="GO:0043123">
    <property type="term" value="P:positive regulation of canonical NF-kappaB signal transduction"/>
    <property type="evidence" value="ECO:0007669"/>
    <property type="project" value="Ensembl"/>
</dbReference>
<feature type="compositionally biased region" description="Polar residues" evidence="9">
    <location>
        <begin position="161"/>
        <end position="173"/>
    </location>
</feature>
<name>G3WZA0_SARHA</name>
<dbReference type="FunCoup" id="G3WZA0">
    <property type="interactions" value="1833"/>
</dbReference>
<dbReference type="RefSeq" id="XP_003763530.1">
    <property type="nucleotide sequence ID" value="XM_003763482.4"/>
</dbReference>
<feature type="compositionally biased region" description="Pro residues" evidence="9">
    <location>
        <begin position="175"/>
        <end position="184"/>
    </location>
</feature>
<dbReference type="PROSITE" id="PS50199">
    <property type="entry name" value="ZF_RANBP2_2"/>
    <property type="match status" value="1"/>
</dbReference>
<dbReference type="OMA" id="WACNLCT"/>
<dbReference type="GO" id="GO:0005783">
    <property type="term" value="C:endoplasmic reticulum"/>
    <property type="evidence" value="ECO:0007669"/>
    <property type="project" value="Ensembl"/>
</dbReference>
<evidence type="ECO:0000256" key="5">
    <source>
        <dbReference type="ARBA" id="ARBA00022843"/>
    </source>
</evidence>
<dbReference type="GO" id="GO:0070530">
    <property type="term" value="F:K63-linked polyubiquitin modification-dependent protein binding"/>
    <property type="evidence" value="ECO:0007669"/>
    <property type="project" value="Ensembl"/>
</dbReference>
<keyword evidence="13" id="KW-1185">Reference proteome</keyword>
<dbReference type="GeneTree" id="ENSGT00940000159499"/>
<feature type="domain" description="RanBP2-type" evidence="10">
    <location>
        <begin position="686"/>
        <end position="716"/>
    </location>
</feature>
<feature type="domain" description="CUE" evidence="11">
    <location>
        <begin position="8"/>
        <end position="51"/>
    </location>
</feature>
<dbReference type="PANTHER" id="PTHR46253">
    <property type="entry name" value="TGF-BETA-ACTIVATED KINASE 1 AND MAP3K7-BINDING PROTEIN TAB"/>
    <property type="match status" value="1"/>
</dbReference>
<evidence type="ECO:0000259" key="10">
    <source>
        <dbReference type="PROSITE" id="PS50199"/>
    </source>
</evidence>
<evidence type="ECO:0000256" key="9">
    <source>
        <dbReference type="SAM" id="MobiDB-lite"/>
    </source>
</evidence>
<dbReference type="GeneID" id="100920451"/>
<evidence type="ECO:0000313" key="13">
    <source>
        <dbReference type="Proteomes" id="UP000007648"/>
    </source>
</evidence>
<dbReference type="GO" id="GO:0038066">
    <property type="term" value="P:p38MAPK cascade"/>
    <property type="evidence" value="ECO:0007669"/>
    <property type="project" value="Ensembl"/>
</dbReference>
<reference evidence="12 13" key="1">
    <citation type="journal article" date="2011" name="Proc. Natl. Acad. Sci. U.S.A.">
        <title>Genetic diversity and population structure of the endangered marsupial Sarcophilus harrisii (Tasmanian devil).</title>
        <authorList>
            <person name="Miller W."/>
            <person name="Hayes V.M."/>
            <person name="Ratan A."/>
            <person name="Petersen D.C."/>
            <person name="Wittekindt N.E."/>
            <person name="Miller J."/>
            <person name="Walenz B."/>
            <person name="Knight J."/>
            <person name="Qi J."/>
            <person name="Zhao F."/>
            <person name="Wang Q."/>
            <person name="Bedoya-Reina O.C."/>
            <person name="Katiyar N."/>
            <person name="Tomsho L.P."/>
            <person name="Kasson L.M."/>
            <person name="Hardie R.A."/>
            <person name="Woodbridge P."/>
            <person name="Tindall E.A."/>
            <person name="Bertelsen M.F."/>
            <person name="Dixon D."/>
            <person name="Pyecroft S."/>
            <person name="Helgen K.M."/>
            <person name="Lesk A.M."/>
            <person name="Pringle T.H."/>
            <person name="Patterson N."/>
            <person name="Zhang Y."/>
            <person name="Kreiss A."/>
            <person name="Woods G.M."/>
            <person name="Jones M.E."/>
            <person name="Schuster S.C."/>
        </authorList>
    </citation>
    <scope>NUCLEOTIDE SEQUENCE [LARGE SCALE GENOMIC DNA]</scope>
</reference>